<organism evidence="3 4">
    <name type="scientific">Paenibacillus spongiae</name>
    <dbReference type="NCBI Taxonomy" id="2909671"/>
    <lineage>
        <taxon>Bacteria</taxon>
        <taxon>Bacillati</taxon>
        <taxon>Bacillota</taxon>
        <taxon>Bacilli</taxon>
        <taxon>Bacillales</taxon>
        <taxon>Paenibacillaceae</taxon>
        <taxon>Paenibacillus</taxon>
    </lineage>
</organism>
<protein>
    <submittedName>
        <fullName evidence="3">NUDIX hydrolase</fullName>
    </submittedName>
</protein>
<gene>
    <name evidence="3" type="ORF">L1F29_18965</name>
</gene>
<dbReference type="CDD" id="cd04672">
    <property type="entry name" value="NUDIX_CDP-Chase_like"/>
    <property type="match status" value="1"/>
</dbReference>
<comment type="similarity">
    <text evidence="1">Belongs to the Nudix hydrolase family.</text>
</comment>
<keyword evidence="3" id="KW-0378">Hydrolase</keyword>
<dbReference type="GO" id="GO:0016787">
    <property type="term" value="F:hydrolase activity"/>
    <property type="evidence" value="ECO:0007669"/>
    <property type="project" value="UniProtKB-KW"/>
</dbReference>
<sequence>MEYKWLEWAKQIQSIAQIGLTYTKDPYDAERYEALRELSIDIASNYTLMDKHQVGLVFASESGYATPKVDIRGVIFQDDKILLVREKIDGAWALPGGWADIGYSPSEVAVKEIMEESGFEAAPVRLLAVLDKKKHGHPPELYHVYKIFIECRIIGGSAKEGLETSEVGFFGENELPELSQERNTLKQLRTMFEFLHDPSKEVILD</sequence>
<reference evidence="3" key="1">
    <citation type="submission" date="2022-01" db="EMBL/GenBank/DDBJ databases">
        <title>Paenibacillus spongiae sp. nov., isolated from marine sponge.</title>
        <authorList>
            <person name="Li Z."/>
            <person name="Zhang M."/>
        </authorList>
    </citation>
    <scope>NUCLEOTIDE SEQUENCE</scope>
    <source>
        <strain evidence="3">PHS-Z3</strain>
    </source>
</reference>
<dbReference type="RefSeq" id="WP_258383639.1">
    <property type="nucleotide sequence ID" value="NZ_CP091430.1"/>
</dbReference>
<dbReference type="EMBL" id="CP091430">
    <property type="protein sequence ID" value="UVI27551.1"/>
    <property type="molecule type" value="Genomic_DNA"/>
</dbReference>
<evidence type="ECO:0000256" key="1">
    <source>
        <dbReference type="ARBA" id="ARBA00005582"/>
    </source>
</evidence>
<name>A0ABY5S123_9BACL</name>
<proteinExistence type="inferred from homology"/>
<dbReference type="Proteomes" id="UP001057877">
    <property type="component" value="Chromosome"/>
</dbReference>
<keyword evidence="4" id="KW-1185">Reference proteome</keyword>
<evidence type="ECO:0000259" key="2">
    <source>
        <dbReference type="PROSITE" id="PS51462"/>
    </source>
</evidence>
<dbReference type="PROSITE" id="PS51462">
    <property type="entry name" value="NUDIX"/>
    <property type="match status" value="1"/>
</dbReference>
<evidence type="ECO:0000313" key="3">
    <source>
        <dbReference type="EMBL" id="UVI27551.1"/>
    </source>
</evidence>
<dbReference type="PANTHER" id="PTHR43736:SF1">
    <property type="entry name" value="DIHYDRONEOPTERIN TRIPHOSPHATE DIPHOSPHATASE"/>
    <property type="match status" value="1"/>
</dbReference>
<dbReference type="Gene3D" id="6.10.250.1120">
    <property type="match status" value="1"/>
</dbReference>
<dbReference type="Pfam" id="PF00293">
    <property type="entry name" value="NUDIX"/>
    <property type="match status" value="1"/>
</dbReference>
<dbReference type="PANTHER" id="PTHR43736">
    <property type="entry name" value="ADP-RIBOSE PYROPHOSPHATASE"/>
    <property type="match status" value="1"/>
</dbReference>
<feature type="domain" description="Nudix hydrolase" evidence="2">
    <location>
        <begin position="66"/>
        <end position="192"/>
    </location>
</feature>
<dbReference type="Pfam" id="PF12535">
    <property type="entry name" value="Nudix_N"/>
    <property type="match status" value="1"/>
</dbReference>
<dbReference type="InterPro" id="IPR015797">
    <property type="entry name" value="NUDIX_hydrolase-like_dom_sf"/>
</dbReference>
<dbReference type="Gene3D" id="3.90.79.10">
    <property type="entry name" value="Nucleoside Triphosphate Pyrophosphohydrolase"/>
    <property type="match status" value="1"/>
</dbReference>
<dbReference type="InterPro" id="IPR059176">
    <property type="entry name" value="UDP-X_N"/>
</dbReference>
<accession>A0ABY5S123</accession>
<evidence type="ECO:0000313" key="4">
    <source>
        <dbReference type="Proteomes" id="UP001057877"/>
    </source>
</evidence>
<dbReference type="InterPro" id="IPR000086">
    <property type="entry name" value="NUDIX_hydrolase_dom"/>
</dbReference>
<dbReference type="SUPFAM" id="SSF55811">
    <property type="entry name" value="Nudix"/>
    <property type="match status" value="1"/>
</dbReference>